<comment type="subcellular location">
    <subcellularLocation>
        <location evidence="1">Cytoplasm</location>
    </subcellularLocation>
</comment>
<protein>
    <submittedName>
        <fullName evidence="6">Hemerythrin domain-containing protein</fullName>
    </submittedName>
</protein>
<organism evidence="6 7">
    <name type="scientific">Marinicrinis sediminis</name>
    <dbReference type="NCBI Taxonomy" id="1652465"/>
    <lineage>
        <taxon>Bacteria</taxon>
        <taxon>Bacillati</taxon>
        <taxon>Bacillota</taxon>
        <taxon>Bacilli</taxon>
        <taxon>Bacillales</taxon>
        <taxon>Paenibacillaceae</taxon>
    </lineage>
</organism>
<feature type="domain" description="Hemerythrin-like" evidence="5">
    <location>
        <begin position="105"/>
        <end position="252"/>
    </location>
</feature>
<evidence type="ECO:0000256" key="1">
    <source>
        <dbReference type="ARBA" id="ARBA00004496"/>
    </source>
</evidence>
<evidence type="ECO:0000256" key="3">
    <source>
        <dbReference type="ARBA" id="ARBA00022723"/>
    </source>
</evidence>
<keyword evidence="4" id="KW-0408">Iron</keyword>
<keyword evidence="7" id="KW-1185">Reference proteome</keyword>
<dbReference type="EMBL" id="JBHUMM010000016">
    <property type="protein sequence ID" value="MFD2671858.1"/>
    <property type="molecule type" value="Genomic_DNA"/>
</dbReference>
<name>A0ABW5RA34_9BACL</name>
<dbReference type="Gene3D" id="1.20.120.520">
    <property type="entry name" value="nmb1532 protein domain like"/>
    <property type="match status" value="1"/>
</dbReference>
<keyword evidence="3" id="KW-0479">Metal-binding</keyword>
<dbReference type="Pfam" id="PF01814">
    <property type="entry name" value="Hemerythrin"/>
    <property type="match status" value="1"/>
</dbReference>
<dbReference type="InterPro" id="IPR012312">
    <property type="entry name" value="Hemerythrin-like"/>
</dbReference>
<evidence type="ECO:0000313" key="7">
    <source>
        <dbReference type="Proteomes" id="UP001597497"/>
    </source>
</evidence>
<evidence type="ECO:0000256" key="4">
    <source>
        <dbReference type="ARBA" id="ARBA00023004"/>
    </source>
</evidence>
<reference evidence="7" key="1">
    <citation type="journal article" date="2019" name="Int. J. Syst. Evol. Microbiol.">
        <title>The Global Catalogue of Microorganisms (GCM) 10K type strain sequencing project: providing services to taxonomists for standard genome sequencing and annotation.</title>
        <authorList>
            <consortium name="The Broad Institute Genomics Platform"/>
            <consortium name="The Broad Institute Genome Sequencing Center for Infectious Disease"/>
            <person name="Wu L."/>
            <person name="Ma J."/>
        </authorList>
    </citation>
    <scope>NUCLEOTIDE SEQUENCE [LARGE SCALE GENOMIC DNA]</scope>
    <source>
        <strain evidence="7">KCTC 33676</strain>
    </source>
</reference>
<dbReference type="Proteomes" id="UP001597497">
    <property type="component" value="Unassembled WGS sequence"/>
</dbReference>
<evidence type="ECO:0000259" key="5">
    <source>
        <dbReference type="Pfam" id="PF01814"/>
    </source>
</evidence>
<dbReference type="RefSeq" id="WP_379929332.1">
    <property type="nucleotide sequence ID" value="NZ_JBHUMM010000016.1"/>
</dbReference>
<dbReference type="PANTHER" id="PTHR36438:SF1">
    <property type="entry name" value="IRON-SULFUR CLUSTER REPAIR PROTEIN YTFE"/>
    <property type="match status" value="1"/>
</dbReference>
<keyword evidence="2" id="KW-0963">Cytoplasm</keyword>
<evidence type="ECO:0000256" key="2">
    <source>
        <dbReference type="ARBA" id="ARBA00022490"/>
    </source>
</evidence>
<proteinExistence type="predicted"/>
<sequence>MRPFTLNDKIDDMASAFPYASSVFKHCQADVCSSQEDPQLQSDPGAEDLSAAPDAADVSYSLEETHPIDGDAMMESLVEAYDFFKRREGLFEIDWQHESFHDLIHHIIAVHHEYLRRELPALEGCMIKLKAIHGQDNPSFIPVLQAKFKTLQTDLEGHLSTEEQTVFPLILRYEQTGNPEQLKQAWTQLTALEADHQEACSLLKEMRMLTADYQLPEGACRTLKLTYQKLEDLEADMRQHIHLEDHILFARLAEQLNR</sequence>
<accession>A0ABW5RA34</accession>
<dbReference type="PANTHER" id="PTHR36438">
    <property type="entry name" value="IRON-SULFUR CLUSTER REPAIR PROTEIN YTFE"/>
    <property type="match status" value="1"/>
</dbReference>
<comment type="caution">
    <text evidence="6">The sequence shown here is derived from an EMBL/GenBank/DDBJ whole genome shotgun (WGS) entry which is preliminary data.</text>
</comment>
<gene>
    <name evidence="6" type="ORF">ACFSUC_09580</name>
</gene>
<dbReference type="InterPro" id="IPR019903">
    <property type="entry name" value="RIC_family"/>
</dbReference>
<evidence type="ECO:0000313" key="6">
    <source>
        <dbReference type="EMBL" id="MFD2671858.1"/>
    </source>
</evidence>